<sequence>MNVISYVTCLIFIGSCACSKYSEEKNRKITDFTSEDRPYRMQKVNLLWEKAKKRLSGSKLADLYADLLVQDKHEAALKKYRTEGMDKDGLKEAQVNAGFREIIEKHGLDDLFDTTGNLSNELPLDEEKKIYFSDQKLQSMWKRAEQAGFSARDLEKLRDEFWHQQMKVDEMNFLRKEMDVEDITDNEIEGSKKTGKSAEQLKQLNQEMKKKNKDIKAGYYDLEGKFDKFDKEEPEFKDSRVYQLWAVAQKTDWPAEELQSFKEELKHFETRLEKHEFLENQLERSADSLSEAGENANHEKHRKLEEKTSDLGYKVKKLHNDLKTRVGKAFSGHLEL</sequence>
<evidence type="ECO:0000259" key="3">
    <source>
        <dbReference type="Pfam" id="PF06400"/>
    </source>
</evidence>
<dbReference type="GO" id="GO:0048019">
    <property type="term" value="F:receptor antagonist activity"/>
    <property type="evidence" value="ECO:0007669"/>
    <property type="project" value="InterPro"/>
</dbReference>
<accession>A0AAN9BXN4</accession>
<feature type="region of interest" description="Disordered" evidence="1">
    <location>
        <begin position="286"/>
        <end position="306"/>
    </location>
</feature>
<feature type="signal peptide" evidence="2">
    <location>
        <begin position="1"/>
        <end position="18"/>
    </location>
</feature>
<comment type="caution">
    <text evidence="5">The sequence shown here is derived from an EMBL/GenBank/DDBJ whole genome shotgun (WGS) entry which is preliminary data.</text>
</comment>
<dbReference type="SUPFAM" id="SSF47045">
    <property type="entry name" value="RAP domain-like"/>
    <property type="match status" value="3"/>
</dbReference>
<dbReference type="CDD" id="cd14808">
    <property type="entry name" value="RAP_D3"/>
    <property type="match status" value="1"/>
</dbReference>
<evidence type="ECO:0000259" key="4">
    <source>
        <dbReference type="Pfam" id="PF06401"/>
    </source>
</evidence>
<dbReference type="GO" id="GO:0050750">
    <property type="term" value="F:low-density lipoprotein particle receptor binding"/>
    <property type="evidence" value="ECO:0007669"/>
    <property type="project" value="InterPro"/>
</dbReference>
<evidence type="ECO:0000256" key="1">
    <source>
        <dbReference type="SAM" id="MobiDB-lite"/>
    </source>
</evidence>
<evidence type="ECO:0000256" key="2">
    <source>
        <dbReference type="SAM" id="SignalP"/>
    </source>
</evidence>
<proteinExistence type="predicted"/>
<dbReference type="InterPro" id="IPR010483">
    <property type="entry name" value="Alpha_2_MRAP_C"/>
</dbReference>
<dbReference type="PANTHER" id="PTHR16560:SF2">
    <property type="entry name" value="ALPHA-2-MACROGLOBULIN RECEPTOR-ASSOCIATED PROTEIN"/>
    <property type="match status" value="1"/>
</dbReference>
<evidence type="ECO:0008006" key="7">
    <source>
        <dbReference type="Google" id="ProtNLM"/>
    </source>
</evidence>
<evidence type="ECO:0000313" key="5">
    <source>
        <dbReference type="EMBL" id="KAK7111520.1"/>
    </source>
</evidence>
<feature type="chain" id="PRO_5042944910" description="Alpha-2-macroglobulin receptor-associated protein" evidence="2">
    <location>
        <begin position="19"/>
        <end position="336"/>
    </location>
</feature>
<dbReference type="InterPro" id="IPR009066">
    <property type="entry name" value="MG_RAP_rcpt_1"/>
</dbReference>
<dbReference type="GO" id="GO:0048259">
    <property type="term" value="P:regulation of receptor-mediated endocytosis"/>
    <property type="evidence" value="ECO:0007669"/>
    <property type="project" value="TreeGrafter"/>
</dbReference>
<evidence type="ECO:0000313" key="6">
    <source>
        <dbReference type="Proteomes" id="UP001374579"/>
    </source>
</evidence>
<keyword evidence="6" id="KW-1185">Reference proteome</keyword>
<organism evidence="5 6">
    <name type="scientific">Littorina saxatilis</name>
    <dbReference type="NCBI Taxonomy" id="31220"/>
    <lineage>
        <taxon>Eukaryota</taxon>
        <taxon>Metazoa</taxon>
        <taxon>Spiralia</taxon>
        <taxon>Lophotrochozoa</taxon>
        <taxon>Mollusca</taxon>
        <taxon>Gastropoda</taxon>
        <taxon>Caenogastropoda</taxon>
        <taxon>Littorinimorpha</taxon>
        <taxon>Littorinoidea</taxon>
        <taxon>Littorinidae</taxon>
        <taxon>Littorina</taxon>
    </lineage>
</organism>
<dbReference type="Pfam" id="PF06400">
    <property type="entry name" value="Alpha-2-MRAP_N"/>
    <property type="match status" value="1"/>
</dbReference>
<dbReference type="Gene3D" id="1.20.81.10">
    <property type="entry name" value="RAP domain"/>
    <property type="match status" value="3"/>
</dbReference>
<name>A0AAN9BXN4_9CAEN</name>
<feature type="domain" description="Alpha-2-macroglobulin RAP C-terminal" evidence="4">
    <location>
        <begin position="132"/>
        <end position="336"/>
    </location>
</feature>
<dbReference type="GO" id="GO:0008201">
    <property type="term" value="F:heparin binding"/>
    <property type="evidence" value="ECO:0007669"/>
    <property type="project" value="InterPro"/>
</dbReference>
<dbReference type="GO" id="GO:0005783">
    <property type="term" value="C:endoplasmic reticulum"/>
    <property type="evidence" value="ECO:0007669"/>
    <property type="project" value="InterPro"/>
</dbReference>
<dbReference type="Pfam" id="PF06401">
    <property type="entry name" value="Alpha-2-MRAP_C"/>
    <property type="match status" value="1"/>
</dbReference>
<feature type="compositionally biased region" description="Basic and acidic residues" evidence="1">
    <location>
        <begin position="296"/>
        <end position="306"/>
    </location>
</feature>
<gene>
    <name evidence="5" type="ORF">V1264_011134</name>
</gene>
<dbReference type="PANTHER" id="PTHR16560">
    <property type="entry name" value="ALPHA-2-MACROGLOBULIN RECEPTOR-ASSOCIATED PROTEIN"/>
    <property type="match status" value="1"/>
</dbReference>
<dbReference type="InterPro" id="IPR036744">
    <property type="entry name" value="RAP_sf"/>
</dbReference>
<dbReference type="InterPro" id="IPR038003">
    <property type="entry name" value="A2-macroglobuin_RAP"/>
</dbReference>
<dbReference type="Proteomes" id="UP001374579">
    <property type="component" value="Unassembled WGS sequence"/>
</dbReference>
<dbReference type="EMBL" id="JBAMIC010000002">
    <property type="protein sequence ID" value="KAK7111520.1"/>
    <property type="molecule type" value="Genomic_DNA"/>
</dbReference>
<dbReference type="AlphaFoldDB" id="A0AAN9BXN4"/>
<dbReference type="InterPro" id="IPR037999">
    <property type="entry name" value="RAP_D3"/>
</dbReference>
<feature type="domain" description="Alpha-2-macroglobulin receptor-associated protein" evidence="3">
    <location>
        <begin position="14"/>
        <end position="117"/>
    </location>
</feature>
<keyword evidence="2" id="KW-0732">Signal</keyword>
<reference evidence="5 6" key="1">
    <citation type="submission" date="2024-02" db="EMBL/GenBank/DDBJ databases">
        <title>Chromosome-scale genome assembly of the rough periwinkle Littorina saxatilis.</title>
        <authorList>
            <person name="De Jode A."/>
            <person name="Faria R."/>
            <person name="Formenti G."/>
            <person name="Sims Y."/>
            <person name="Smith T.P."/>
            <person name="Tracey A."/>
            <person name="Wood J.M.D."/>
            <person name="Zagrodzka Z.B."/>
            <person name="Johannesson K."/>
            <person name="Butlin R.K."/>
            <person name="Leder E.H."/>
        </authorList>
    </citation>
    <scope>NUCLEOTIDE SEQUENCE [LARGE SCALE GENOMIC DNA]</scope>
    <source>
        <strain evidence="5">Snail1</strain>
        <tissue evidence="5">Muscle</tissue>
    </source>
</reference>
<protein>
    <recommendedName>
        <fullName evidence="7">Alpha-2-macroglobulin receptor-associated protein</fullName>
    </recommendedName>
</protein>